<dbReference type="PANTHER" id="PTHR11010:SF109">
    <property type="entry name" value="PEPTIDASE, FAMILY S28, PUTATIVE (AFU_ORTHOLOGUE AFUA_4G03790)-RELATED"/>
    <property type="match status" value="1"/>
</dbReference>
<keyword evidence="5" id="KW-0325">Glycoprotein</keyword>
<dbReference type="GO" id="GO:0006508">
    <property type="term" value="P:proteolysis"/>
    <property type="evidence" value="ECO:0007669"/>
    <property type="project" value="UniProtKB-KW"/>
</dbReference>
<evidence type="ECO:0000256" key="5">
    <source>
        <dbReference type="ARBA" id="ARBA00023180"/>
    </source>
</evidence>
<keyword evidence="2" id="KW-0645">Protease</keyword>
<dbReference type="GO" id="GO:0070008">
    <property type="term" value="F:serine-type exopeptidase activity"/>
    <property type="evidence" value="ECO:0007669"/>
    <property type="project" value="InterPro"/>
</dbReference>
<dbReference type="OMA" id="WQYCSEW"/>
<comment type="caution">
    <text evidence="7">The sequence shown here is derived from an EMBL/GenBank/DDBJ whole genome shotgun (WGS) entry which is preliminary data.</text>
</comment>
<evidence type="ECO:0000256" key="2">
    <source>
        <dbReference type="ARBA" id="ARBA00022670"/>
    </source>
</evidence>
<dbReference type="InterPro" id="IPR008758">
    <property type="entry name" value="Peptidase_S28"/>
</dbReference>
<dbReference type="InterPro" id="IPR029058">
    <property type="entry name" value="AB_hydrolase_fold"/>
</dbReference>
<keyword evidence="4" id="KW-0378">Hydrolase</keyword>
<organism evidence="7 8">
    <name type="scientific">Penicillium decumbens</name>
    <dbReference type="NCBI Taxonomy" id="69771"/>
    <lineage>
        <taxon>Eukaryota</taxon>
        <taxon>Fungi</taxon>
        <taxon>Dikarya</taxon>
        <taxon>Ascomycota</taxon>
        <taxon>Pezizomycotina</taxon>
        <taxon>Eurotiomycetes</taxon>
        <taxon>Eurotiomycetidae</taxon>
        <taxon>Eurotiales</taxon>
        <taxon>Aspergillaceae</taxon>
        <taxon>Penicillium</taxon>
    </lineage>
</organism>
<dbReference type="Gene3D" id="3.40.50.1820">
    <property type="entry name" value="alpha/beta hydrolase"/>
    <property type="match status" value="2"/>
</dbReference>
<comment type="similarity">
    <text evidence="1">Belongs to the peptidase S28 family.</text>
</comment>
<dbReference type="GO" id="GO:0072330">
    <property type="term" value="P:monocarboxylic acid biosynthetic process"/>
    <property type="evidence" value="ECO:0007669"/>
    <property type="project" value="UniProtKB-ARBA"/>
</dbReference>
<dbReference type="GO" id="GO:0017000">
    <property type="term" value="P:antibiotic biosynthetic process"/>
    <property type="evidence" value="ECO:0007669"/>
    <property type="project" value="UniProtKB-ARBA"/>
</dbReference>
<evidence type="ECO:0000256" key="1">
    <source>
        <dbReference type="ARBA" id="ARBA00011079"/>
    </source>
</evidence>
<sequence>MHFSVLAAALVACSGIANAIGMMSFTRDLTLASKMGISSEELWGGHKSAHEIAMERSDVTLNARNVSIPIDHNDTSVGTYNNRYWVNDSFYKKGGPVFIYDVGEADAESSAYSILGNSTSFLAELLAEFNGMGIVWEHRYYGDSLPYPVNNDTPPEHMIYLSNEQALADIPYMARNFTLEGYADVDLTPSSTPWIMAGGSYSGMRSAFTREKYPDTIFASWASSAPVQAKVDMSIYFEQVYAGMVSKGHSNCTKDIKAALEYIDAELSKNASSAATIKKLFFGEGAEKNNNGDFTTALAGLYGYFQAEGLGGGDGSIENFCRHLETDPVTFQPAGPRGFAPYRGREYMARRFASWPPWQKLVNVNYRTNCGGLNESLPLSCILNPKYTDVSNISWLWQVCTEWGFYQSNNFGPHSLLSKYQTVEYNQALCTRQFPEAVKRGIIPKSPEVNRVNRETGGWTMRPSNIYWSGGHFDPWRTLSVLATESFAPRGVNFTTEIPKCNVATGQDSVFGYIMQNAEHCFDMRRGFAAGEVSRGYFKQALKEWLPCFQAN</sequence>
<dbReference type="Proteomes" id="UP000191522">
    <property type="component" value="Unassembled WGS sequence"/>
</dbReference>
<proteinExistence type="inferred from homology"/>
<dbReference type="FunFam" id="3.40.50.1820:FF:000636">
    <property type="entry name" value="Serine peptidase, family S28, putative"/>
    <property type="match status" value="1"/>
</dbReference>
<evidence type="ECO:0000313" key="8">
    <source>
        <dbReference type="Proteomes" id="UP000191522"/>
    </source>
</evidence>
<dbReference type="EMBL" id="MDYL01000014">
    <property type="protein sequence ID" value="OQD73732.1"/>
    <property type="molecule type" value="Genomic_DNA"/>
</dbReference>
<reference evidence="8" key="1">
    <citation type="journal article" date="2017" name="Nat. Microbiol.">
        <title>Global analysis of biosynthetic gene clusters reveals vast potential of secondary metabolite production in Penicillium species.</title>
        <authorList>
            <person name="Nielsen J.C."/>
            <person name="Grijseels S."/>
            <person name="Prigent S."/>
            <person name="Ji B."/>
            <person name="Dainat J."/>
            <person name="Nielsen K.F."/>
            <person name="Frisvad J.C."/>
            <person name="Workman M."/>
            <person name="Nielsen J."/>
        </authorList>
    </citation>
    <scope>NUCLEOTIDE SEQUENCE [LARGE SCALE GENOMIC DNA]</scope>
    <source>
        <strain evidence="8">IBT 11843</strain>
    </source>
</reference>
<gene>
    <name evidence="7" type="ORF">PENDEC_c014G00792</name>
</gene>
<dbReference type="Pfam" id="PF05577">
    <property type="entry name" value="Peptidase_S28"/>
    <property type="match status" value="1"/>
</dbReference>
<keyword evidence="8" id="KW-1185">Reference proteome</keyword>
<dbReference type="SUPFAM" id="SSF53474">
    <property type="entry name" value="alpha/beta-Hydrolases"/>
    <property type="match status" value="1"/>
</dbReference>
<evidence type="ECO:0000256" key="6">
    <source>
        <dbReference type="SAM" id="SignalP"/>
    </source>
</evidence>
<evidence type="ECO:0000313" key="7">
    <source>
        <dbReference type="EMBL" id="OQD73732.1"/>
    </source>
</evidence>
<evidence type="ECO:0000256" key="4">
    <source>
        <dbReference type="ARBA" id="ARBA00022801"/>
    </source>
</evidence>
<dbReference type="PANTHER" id="PTHR11010">
    <property type="entry name" value="PROTEASE S28 PRO-X CARBOXYPEPTIDASE-RELATED"/>
    <property type="match status" value="1"/>
</dbReference>
<protein>
    <submittedName>
        <fullName evidence="7">Uncharacterized protein</fullName>
    </submittedName>
</protein>
<keyword evidence="3 6" id="KW-0732">Signal</keyword>
<accession>A0A1V6PAP6</accession>
<dbReference type="AlphaFoldDB" id="A0A1V6PAP6"/>
<dbReference type="GO" id="GO:0008239">
    <property type="term" value="F:dipeptidyl-peptidase activity"/>
    <property type="evidence" value="ECO:0007669"/>
    <property type="project" value="TreeGrafter"/>
</dbReference>
<feature type="chain" id="PRO_5012235285" evidence="6">
    <location>
        <begin position="20"/>
        <end position="552"/>
    </location>
</feature>
<evidence type="ECO:0000256" key="3">
    <source>
        <dbReference type="ARBA" id="ARBA00022729"/>
    </source>
</evidence>
<name>A0A1V6PAP6_PENDC</name>
<feature type="signal peptide" evidence="6">
    <location>
        <begin position="1"/>
        <end position="19"/>
    </location>
</feature>
<dbReference type="OrthoDB" id="1735038at2759"/>